<gene>
    <name evidence="1" type="ORF">TH6_05285</name>
</gene>
<protein>
    <submittedName>
        <fullName evidence="1">Uncharacterized protein</fullName>
    </submittedName>
</protein>
<dbReference type="EMBL" id="JPWB01000002">
    <property type="protein sequence ID" value="RCK24129.1"/>
    <property type="molecule type" value="Genomic_DNA"/>
</dbReference>
<proteinExistence type="predicted"/>
<reference evidence="1 2" key="1">
    <citation type="submission" date="2014-07" db="EMBL/GenBank/DDBJ databases">
        <title>Draft genome sequence of Thalassospira profundimaris R8-17.</title>
        <authorList>
            <person name="Lai Q."/>
            <person name="Shao Z."/>
        </authorList>
    </citation>
    <scope>NUCLEOTIDE SEQUENCE [LARGE SCALE GENOMIC DNA]</scope>
    <source>
        <strain evidence="1 2">R8-17</strain>
    </source>
</reference>
<comment type="caution">
    <text evidence="1">The sequence shown here is derived from an EMBL/GenBank/DDBJ whole genome shotgun (WGS) entry which is preliminary data.</text>
</comment>
<organism evidence="1 2">
    <name type="scientific">Thalassospira profundimaris</name>
    <dbReference type="NCBI Taxonomy" id="502049"/>
    <lineage>
        <taxon>Bacteria</taxon>
        <taxon>Pseudomonadati</taxon>
        <taxon>Pseudomonadota</taxon>
        <taxon>Alphaproteobacteria</taxon>
        <taxon>Rhodospirillales</taxon>
        <taxon>Thalassospiraceae</taxon>
        <taxon>Thalassospira</taxon>
    </lineage>
</organism>
<accession>A0A367VGL3</accession>
<name>A0A367VGL3_9PROT</name>
<evidence type="ECO:0000313" key="1">
    <source>
        <dbReference type="EMBL" id="RCK24129.1"/>
    </source>
</evidence>
<sequence>MNVPFLMAGHDAQSKVFAQGFKALCAFTFGAPGRCQMAMMPPVCVSGGIIACHAGIIGRKPARGWGITADHRPIKPANARDWAVWSI</sequence>
<dbReference type="AlphaFoldDB" id="A0A367VGL3"/>
<evidence type="ECO:0000313" key="2">
    <source>
        <dbReference type="Proteomes" id="UP000253061"/>
    </source>
</evidence>
<dbReference type="Proteomes" id="UP000253061">
    <property type="component" value="Unassembled WGS sequence"/>
</dbReference>